<gene>
    <name evidence="2" type="ORF">KY5_6146c</name>
</gene>
<name>A0A291QI56_9ACTN</name>
<keyword evidence="3" id="KW-1185">Reference proteome</keyword>
<protein>
    <recommendedName>
        <fullName evidence="1">Transcription regulator AsnC/Lrp ligand binding domain-containing protein</fullName>
    </recommendedName>
</protein>
<organism evidence="2 3">
    <name type="scientific">Streptomyces formicae</name>
    <dbReference type="NCBI Taxonomy" id="1616117"/>
    <lineage>
        <taxon>Bacteria</taxon>
        <taxon>Bacillati</taxon>
        <taxon>Actinomycetota</taxon>
        <taxon>Actinomycetes</taxon>
        <taxon>Kitasatosporales</taxon>
        <taxon>Streptomycetaceae</taxon>
        <taxon>Streptomyces</taxon>
    </lineage>
</organism>
<accession>A0A291QI56</accession>
<sequence>MRRVTRNSAVTAFVLITVPANNSGNVVNTLMDEYSEFVTEAAAVYGEADVIAKVELPSIDQLHRLVMDKIQNIPHVRVTRTFIIVPRHHQIR</sequence>
<dbReference type="SUPFAM" id="SSF54909">
    <property type="entry name" value="Dimeric alpha+beta barrel"/>
    <property type="match status" value="1"/>
</dbReference>
<dbReference type="Pfam" id="PF01037">
    <property type="entry name" value="AsnC_trans_reg"/>
    <property type="match status" value="1"/>
</dbReference>
<dbReference type="InterPro" id="IPR011008">
    <property type="entry name" value="Dimeric_a/b-barrel"/>
</dbReference>
<reference evidence="2 3" key="1">
    <citation type="submission" date="2017-08" db="EMBL/GenBank/DDBJ databases">
        <title>Complete Genome Sequence of Streptomyces formicae KY5, the formicamycin producer.</title>
        <authorList>
            <person name="Holmes N.A."/>
            <person name="Devine R."/>
            <person name="Qin Z."/>
            <person name="Seipke R.F."/>
            <person name="Wilkinson B."/>
            <person name="Hutchings M.I."/>
        </authorList>
    </citation>
    <scope>NUCLEOTIDE SEQUENCE [LARGE SCALE GENOMIC DNA]</scope>
    <source>
        <strain evidence="2 3">KY5</strain>
    </source>
</reference>
<evidence type="ECO:0000313" key="3">
    <source>
        <dbReference type="Proteomes" id="UP000221011"/>
    </source>
</evidence>
<dbReference type="InterPro" id="IPR019887">
    <property type="entry name" value="Tscrpt_reg_AsnC/Lrp_C"/>
</dbReference>
<dbReference type="Proteomes" id="UP000221011">
    <property type="component" value="Chromosome"/>
</dbReference>
<dbReference type="EMBL" id="CP022685">
    <property type="protein sequence ID" value="ATL31164.1"/>
    <property type="molecule type" value="Genomic_DNA"/>
</dbReference>
<evidence type="ECO:0000259" key="1">
    <source>
        <dbReference type="Pfam" id="PF01037"/>
    </source>
</evidence>
<evidence type="ECO:0000313" key="2">
    <source>
        <dbReference type="EMBL" id="ATL31164.1"/>
    </source>
</evidence>
<dbReference type="AlphaFoldDB" id="A0A291QI56"/>
<feature type="domain" description="Transcription regulator AsnC/Lrp ligand binding" evidence="1">
    <location>
        <begin position="38"/>
        <end position="84"/>
    </location>
</feature>
<proteinExistence type="predicted"/>
<dbReference type="KEGG" id="sfk:KY5_6146c"/>
<dbReference type="Gene3D" id="3.30.70.920">
    <property type="match status" value="1"/>
</dbReference>